<dbReference type="Proteomes" id="UP000261812">
    <property type="component" value="Chromosome"/>
</dbReference>
<evidence type="ECO:0000256" key="3">
    <source>
        <dbReference type="ARBA" id="ARBA00022692"/>
    </source>
</evidence>
<dbReference type="GO" id="GO:0005886">
    <property type="term" value="C:plasma membrane"/>
    <property type="evidence" value="ECO:0007669"/>
    <property type="project" value="TreeGrafter"/>
</dbReference>
<reference evidence="9" key="1">
    <citation type="submission" date="2018-09" db="EMBL/GenBank/DDBJ databases">
        <title>Complete genome sequence of thermophilic cyanobacteria strain Thermosynechococcus elongatus PKUAC-SCTE542.</title>
        <authorList>
            <person name="Liang Y."/>
            <person name="Tang J."/>
            <person name="Daroch M."/>
        </authorList>
    </citation>
    <scope>NUCLEOTIDE SEQUENCE [LARGE SCALE GENOMIC DNA]</scope>
    <source>
        <strain evidence="9">E542</strain>
    </source>
</reference>
<evidence type="ECO:0000313" key="9">
    <source>
        <dbReference type="Proteomes" id="UP000261812"/>
    </source>
</evidence>
<dbReference type="AlphaFoldDB" id="A0A7D6JJC2"/>
<sequence length="306" mass="34856">MAMVNLPPQETTTYDAIRERRRQLQSKRRWRQLAGLWRTSVLLALTGGLVWGLTLPDWMIRRPEQVVIRGNQLLKTEALQAQLPLEYPESLLRLRPQEIIHALETTLPLQRVTIARQLFPPTLIVEVQERKPVAVATCNQCWVMSATGQLQGPASRWLVDGLGFVAPLGSYQASALKPMPPLQLQGYFVPVKDPPRPQTLAVDGDRQQQWQQIHQILQQQDLPITGLDWRNEQNLIVQTPLAPVHLGVVQWNSPTFRKQLSALASLKQLPQYLDPQQIVFVDLVNPDEPLVQLRQQPSQQPLPRSN</sequence>
<dbReference type="KEGG" id="tsq:D3A95_11305"/>
<keyword evidence="9" id="KW-1185">Reference proteome</keyword>
<dbReference type="GO" id="GO:0051301">
    <property type="term" value="P:cell division"/>
    <property type="evidence" value="ECO:0007669"/>
    <property type="project" value="UniProtKB-KW"/>
</dbReference>
<evidence type="ECO:0000256" key="6">
    <source>
        <dbReference type="SAM" id="Phobius"/>
    </source>
</evidence>
<keyword evidence="6" id="KW-0472">Membrane</keyword>
<keyword evidence="4 6" id="KW-1133">Transmembrane helix</keyword>
<evidence type="ECO:0000313" key="8">
    <source>
        <dbReference type="EMBL" id="QLL29478.1"/>
    </source>
</evidence>
<organism evidence="8 9">
    <name type="scientific">Thermosynechococcus sichuanensis E542</name>
    <dbReference type="NCBI Taxonomy" id="2016101"/>
    <lineage>
        <taxon>Bacteria</taxon>
        <taxon>Bacillati</taxon>
        <taxon>Cyanobacteriota</taxon>
        <taxon>Cyanophyceae</taxon>
        <taxon>Acaryochloridales</taxon>
        <taxon>Thermosynechococcaceae</taxon>
        <taxon>Thermosynechococcus</taxon>
        <taxon>Thermosynechococcus sichuanensis</taxon>
    </lineage>
</organism>
<evidence type="ECO:0000256" key="4">
    <source>
        <dbReference type="ARBA" id="ARBA00022989"/>
    </source>
</evidence>
<evidence type="ECO:0000256" key="5">
    <source>
        <dbReference type="ARBA" id="ARBA00023306"/>
    </source>
</evidence>
<dbReference type="InterPro" id="IPR013685">
    <property type="entry name" value="POTRA_FtsQ_type"/>
</dbReference>
<gene>
    <name evidence="8" type="ORF">D3A95_11305</name>
</gene>
<feature type="transmembrane region" description="Helical" evidence="6">
    <location>
        <begin position="35"/>
        <end position="53"/>
    </location>
</feature>
<name>A0A7D6JJC2_9CYAN</name>
<dbReference type="PANTHER" id="PTHR37820">
    <property type="entry name" value="CELL DIVISION PROTEIN DIVIB"/>
    <property type="match status" value="1"/>
</dbReference>
<proteinExistence type="predicted"/>
<keyword evidence="2" id="KW-0132">Cell division</keyword>
<accession>A0A7D6JJC2</accession>
<keyword evidence="3 6" id="KW-0812">Transmembrane</keyword>
<dbReference type="PANTHER" id="PTHR37820:SF1">
    <property type="entry name" value="CELL DIVISION PROTEIN FTSQ"/>
    <property type="match status" value="1"/>
</dbReference>
<evidence type="ECO:0000256" key="1">
    <source>
        <dbReference type="ARBA" id="ARBA00022475"/>
    </source>
</evidence>
<evidence type="ECO:0000259" key="7">
    <source>
        <dbReference type="Pfam" id="PF08478"/>
    </source>
</evidence>
<dbReference type="EMBL" id="CP032152">
    <property type="protein sequence ID" value="QLL29478.1"/>
    <property type="molecule type" value="Genomic_DNA"/>
</dbReference>
<keyword evidence="1" id="KW-1003">Cell membrane</keyword>
<dbReference type="InterPro" id="IPR050487">
    <property type="entry name" value="FtsQ_DivIB"/>
</dbReference>
<feature type="domain" description="POTRA" evidence="7">
    <location>
        <begin position="62"/>
        <end position="130"/>
    </location>
</feature>
<protein>
    <submittedName>
        <fullName evidence="8">FtsQ-type POTRA domain-containing protein</fullName>
    </submittedName>
</protein>
<evidence type="ECO:0000256" key="2">
    <source>
        <dbReference type="ARBA" id="ARBA00022618"/>
    </source>
</evidence>
<keyword evidence="5" id="KW-0131">Cell cycle</keyword>
<dbReference type="Pfam" id="PF08478">
    <property type="entry name" value="POTRA_1"/>
    <property type="match status" value="1"/>
</dbReference>